<protein>
    <submittedName>
        <fullName evidence="1">Uncharacterized protein</fullName>
    </submittedName>
</protein>
<comment type="caution">
    <text evidence="1">The sequence shown here is derived from an EMBL/GenBank/DDBJ whole genome shotgun (WGS) entry which is preliminary data.</text>
</comment>
<reference evidence="1" key="1">
    <citation type="submission" date="2023-10" db="EMBL/GenBank/DDBJ databases">
        <authorList>
            <person name="Rodriguez Cubillos JULIANA M."/>
            <person name="De Vega J."/>
        </authorList>
    </citation>
    <scope>NUCLEOTIDE SEQUENCE</scope>
</reference>
<evidence type="ECO:0000313" key="2">
    <source>
        <dbReference type="Proteomes" id="UP001177021"/>
    </source>
</evidence>
<name>A0ACB0JCC6_TRIPR</name>
<accession>A0ACB0JCC6</accession>
<keyword evidence="2" id="KW-1185">Reference proteome</keyword>
<dbReference type="Proteomes" id="UP001177021">
    <property type="component" value="Unassembled WGS sequence"/>
</dbReference>
<organism evidence="1 2">
    <name type="scientific">Trifolium pratense</name>
    <name type="common">Red clover</name>
    <dbReference type="NCBI Taxonomy" id="57577"/>
    <lineage>
        <taxon>Eukaryota</taxon>
        <taxon>Viridiplantae</taxon>
        <taxon>Streptophyta</taxon>
        <taxon>Embryophyta</taxon>
        <taxon>Tracheophyta</taxon>
        <taxon>Spermatophyta</taxon>
        <taxon>Magnoliopsida</taxon>
        <taxon>eudicotyledons</taxon>
        <taxon>Gunneridae</taxon>
        <taxon>Pentapetalae</taxon>
        <taxon>rosids</taxon>
        <taxon>fabids</taxon>
        <taxon>Fabales</taxon>
        <taxon>Fabaceae</taxon>
        <taxon>Papilionoideae</taxon>
        <taxon>50 kb inversion clade</taxon>
        <taxon>NPAAA clade</taxon>
        <taxon>Hologalegina</taxon>
        <taxon>IRL clade</taxon>
        <taxon>Trifolieae</taxon>
        <taxon>Trifolium</taxon>
    </lineage>
</organism>
<gene>
    <name evidence="1" type="ORF">MILVUS5_LOCUS12146</name>
</gene>
<proteinExistence type="predicted"/>
<sequence>MHLKNMSPNTITYSSLIDGLCKSWRISDDVWYLLDEMHDRGLRANVITYNSILDALCKNHQVDKAIELLAKIKHQGIQLDMYTYTIFVDGLCKNGRLKDALEIYHYQDLLIKGYHIDVTMYTVMINGLCKEGLLDEALFLMSKMEDNGCTPDGITYTTLIHALSKNGNEKKGETSFIRIKQAANFYFFSYL</sequence>
<dbReference type="EMBL" id="CASHSV030000034">
    <property type="protein sequence ID" value="CAJ2642719.1"/>
    <property type="molecule type" value="Genomic_DNA"/>
</dbReference>
<evidence type="ECO:0000313" key="1">
    <source>
        <dbReference type="EMBL" id="CAJ2642719.1"/>
    </source>
</evidence>